<dbReference type="Gene3D" id="3.90.550.10">
    <property type="entry name" value="Spore Coat Polysaccharide Biosynthesis Protein SpsA, Chain A"/>
    <property type="match status" value="1"/>
</dbReference>
<evidence type="ECO:0000313" key="2">
    <source>
        <dbReference type="EMBL" id="PAU79456.1"/>
    </source>
</evidence>
<dbReference type="SUPFAM" id="SSF53448">
    <property type="entry name" value="Nucleotide-diphospho-sugar transferases"/>
    <property type="match status" value="1"/>
</dbReference>
<dbReference type="Pfam" id="PF00535">
    <property type="entry name" value="Glycos_transf_2"/>
    <property type="match status" value="1"/>
</dbReference>
<dbReference type="OrthoDB" id="9801954at2"/>
<comment type="caution">
    <text evidence="2">The sequence shown here is derived from an EMBL/GenBank/DDBJ whole genome shotgun (WGS) entry which is preliminary data.</text>
</comment>
<dbReference type="GO" id="GO:0016758">
    <property type="term" value="F:hexosyltransferase activity"/>
    <property type="evidence" value="ECO:0007669"/>
    <property type="project" value="UniProtKB-ARBA"/>
</dbReference>
<proteinExistence type="predicted"/>
<feature type="domain" description="Glycosyltransferase 2-like" evidence="1">
    <location>
        <begin position="9"/>
        <end position="131"/>
    </location>
</feature>
<dbReference type="CDD" id="cd00761">
    <property type="entry name" value="Glyco_tranf_GTA_type"/>
    <property type="match status" value="1"/>
</dbReference>
<dbReference type="AlphaFoldDB" id="A0A2A2F1Y2"/>
<evidence type="ECO:0000313" key="3">
    <source>
        <dbReference type="Proteomes" id="UP000217771"/>
    </source>
</evidence>
<keyword evidence="3" id="KW-1185">Reference proteome</keyword>
<reference evidence="2 3" key="1">
    <citation type="submission" date="2017-08" db="EMBL/GenBank/DDBJ databases">
        <title>Halomonas alkalisoli sp. nov., isolated from saline alkaline soil.</title>
        <authorList>
            <person name="Wang D."/>
            <person name="Zhang G."/>
        </authorList>
    </citation>
    <scope>NUCLEOTIDE SEQUENCE [LARGE SCALE GENOMIC DNA]</scope>
    <source>
        <strain evidence="2 3">WRN001</strain>
    </source>
</reference>
<dbReference type="EMBL" id="NSKB01000001">
    <property type="protein sequence ID" value="PAU79456.1"/>
    <property type="molecule type" value="Genomic_DNA"/>
</dbReference>
<organism evidence="2 3">
    <name type="scientific">Halomonas salipaludis</name>
    <dbReference type="NCBI Taxonomy" id="2032625"/>
    <lineage>
        <taxon>Bacteria</taxon>
        <taxon>Pseudomonadati</taxon>
        <taxon>Pseudomonadota</taxon>
        <taxon>Gammaproteobacteria</taxon>
        <taxon>Oceanospirillales</taxon>
        <taxon>Halomonadaceae</taxon>
        <taxon>Halomonas</taxon>
    </lineage>
</organism>
<keyword evidence="2" id="KW-0808">Transferase</keyword>
<dbReference type="InterPro" id="IPR029044">
    <property type="entry name" value="Nucleotide-diphossugar_trans"/>
</dbReference>
<sequence length="252" mass="27748">MSSSSIQVSIITPVYNGADHLPRVINSVCNQDGDFSYEHIIIDDGSSDSTAAVLEEWSDRDDKLLCLFQPNRGAGAARNLGIEAASGRYIAFLDSDDLWLPGKLLAQIGFMQSKRVAFSHGDYEQRNRQTGASQPSFVAPDQVSYRDLLHSCPIGCLTAAYDQEALGKVYMPDVRRGQDWGLWLALTRKGGPAHKYPGVHAVYHAGGNSLSTNKLAKLRDIYAIYREQEALGVFASGWYLAHHAASAMRKQR</sequence>
<dbReference type="InterPro" id="IPR001173">
    <property type="entry name" value="Glyco_trans_2-like"/>
</dbReference>
<dbReference type="RefSeq" id="WP_095619466.1">
    <property type="nucleotide sequence ID" value="NZ_NSKB01000001.1"/>
</dbReference>
<dbReference type="PANTHER" id="PTHR22916:SF3">
    <property type="entry name" value="UDP-GLCNAC:BETAGAL BETA-1,3-N-ACETYLGLUCOSAMINYLTRANSFERASE-LIKE PROTEIN 1"/>
    <property type="match status" value="1"/>
</dbReference>
<evidence type="ECO:0000259" key="1">
    <source>
        <dbReference type="Pfam" id="PF00535"/>
    </source>
</evidence>
<dbReference type="PANTHER" id="PTHR22916">
    <property type="entry name" value="GLYCOSYLTRANSFERASE"/>
    <property type="match status" value="1"/>
</dbReference>
<name>A0A2A2F1Y2_9GAMM</name>
<accession>A0A2A2F1Y2</accession>
<protein>
    <submittedName>
        <fullName evidence="2">Glycosyl transferase</fullName>
    </submittedName>
</protein>
<gene>
    <name evidence="2" type="ORF">CK498_03575</name>
</gene>
<dbReference type="Proteomes" id="UP000217771">
    <property type="component" value="Unassembled WGS sequence"/>
</dbReference>